<dbReference type="EMBL" id="CAJOBA010048497">
    <property type="protein sequence ID" value="CAF4213285.1"/>
    <property type="molecule type" value="Genomic_DNA"/>
</dbReference>
<evidence type="ECO:0000313" key="2">
    <source>
        <dbReference type="EMBL" id="CAF1437454.1"/>
    </source>
</evidence>
<gene>
    <name evidence="2" type="ORF">GPM918_LOCUS34251</name>
    <name evidence="1" type="ORF">OVA965_LOCUS33291</name>
    <name evidence="4" type="ORF">SRO942_LOCUS34949</name>
    <name evidence="3" type="ORF">TMI583_LOCUS34166</name>
</gene>
<dbReference type="AlphaFoldDB" id="A0A815NSI5"/>
<dbReference type="Proteomes" id="UP000681722">
    <property type="component" value="Unassembled WGS sequence"/>
</dbReference>
<proteinExistence type="predicted"/>
<evidence type="ECO:0000313" key="3">
    <source>
        <dbReference type="EMBL" id="CAF4213285.1"/>
    </source>
</evidence>
<protein>
    <submittedName>
        <fullName evidence="2">Uncharacterized protein</fullName>
    </submittedName>
</protein>
<dbReference type="EMBL" id="CAJOBC010084278">
    <property type="protein sequence ID" value="CAF4314773.1"/>
    <property type="molecule type" value="Genomic_DNA"/>
</dbReference>
<accession>A0A815NSI5</accession>
<dbReference type="Proteomes" id="UP000663829">
    <property type="component" value="Unassembled WGS sequence"/>
</dbReference>
<reference evidence="2" key="1">
    <citation type="submission" date="2021-02" db="EMBL/GenBank/DDBJ databases">
        <authorList>
            <person name="Nowell W R."/>
        </authorList>
    </citation>
    <scope>NUCLEOTIDE SEQUENCE</scope>
</reference>
<sequence length="174" mass="19812">MKNFHLFTTTSSQIRFILIVSRSKLNFDSLQQKPKLCLDVPGDSGSIAANDTGILYCSNDHESYSNEQGSEIVRSLLEEYNISSSDWKLKQMYQNQQYQHISQIEFDINGTCLGLITYNSSNALVFELCDTANTNVIKSIVLPFDESNLLSLISLRDDQFLLYERHTRDLLLVG</sequence>
<evidence type="ECO:0000313" key="1">
    <source>
        <dbReference type="EMBL" id="CAF1408453.1"/>
    </source>
</evidence>
<dbReference type="Proteomes" id="UP000677228">
    <property type="component" value="Unassembled WGS sequence"/>
</dbReference>
<comment type="caution">
    <text evidence="2">The sequence shown here is derived from an EMBL/GenBank/DDBJ whole genome shotgun (WGS) entry which is preliminary data.</text>
</comment>
<dbReference type="EMBL" id="CAJNOQ010018837">
    <property type="protein sequence ID" value="CAF1437454.1"/>
    <property type="molecule type" value="Genomic_DNA"/>
</dbReference>
<keyword evidence="5" id="KW-1185">Reference proteome</keyword>
<name>A0A815NSI5_9BILA</name>
<organism evidence="2 5">
    <name type="scientific">Didymodactylos carnosus</name>
    <dbReference type="NCBI Taxonomy" id="1234261"/>
    <lineage>
        <taxon>Eukaryota</taxon>
        <taxon>Metazoa</taxon>
        <taxon>Spiralia</taxon>
        <taxon>Gnathifera</taxon>
        <taxon>Rotifera</taxon>
        <taxon>Eurotatoria</taxon>
        <taxon>Bdelloidea</taxon>
        <taxon>Philodinida</taxon>
        <taxon>Philodinidae</taxon>
        <taxon>Didymodactylos</taxon>
    </lineage>
</organism>
<evidence type="ECO:0000313" key="4">
    <source>
        <dbReference type="EMBL" id="CAF4314773.1"/>
    </source>
</evidence>
<evidence type="ECO:0000313" key="5">
    <source>
        <dbReference type="Proteomes" id="UP000663829"/>
    </source>
</evidence>
<dbReference type="EMBL" id="CAJNOK010026764">
    <property type="protein sequence ID" value="CAF1408453.1"/>
    <property type="molecule type" value="Genomic_DNA"/>
</dbReference>
<dbReference type="Proteomes" id="UP000682733">
    <property type="component" value="Unassembled WGS sequence"/>
</dbReference>